<dbReference type="OrthoDB" id="10514715at2759"/>
<feature type="non-terminal residue" evidence="2">
    <location>
        <position position="428"/>
    </location>
</feature>
<feature type="compositionally biased region" description="Polar residues" evidence="1">
    <location>
        <begin position="197"/>
        <end position="210"/>
    </location>
</feature>
<evidence type="ECO:0000313" key="3">
    <source>
        <dbReference type="Proteomes" id="UP000250140"/>
    </source>
</evidence>
<organism evidence="2 3">
    <name type="scientific">Glonium stellatum</name>
    <dbReference type="NCBI Taxonomy" id="574774"/>
    <lineage>
        <taxon>Eukaryota</taxon>
        <taxon>Fungi</taxon>
        <taxon>Dikarya</taxon>
        <taxon>Ascomycota</taxon>
        <taxon>Pezizomycotina</taxon>
        <taxon>Dothideomycetes</taxon>
        <taxon>Pleosporomycetidae</taxon>
        <taxon>Gloniales</taxon>
        <taxon>Gloniaceae</taxon>
        <taxon>Glonium</taxon>
    </lineage>
</organism>
<feature type="compositionally biased region" description="Polar residues" evidence="1">
    <location>
        <begin position="132"/>
        <end position="144"/>
    </location>
</feature>
<dbReference type="EMBL" id="KV748842">
    <property type="protein sequence ID" value="OCL12703.1"/>
    <property type="molecule type" value="Genomic_DNA"/>
</dbReference>
<evidence type="ECO:0000256" key="1">
    <source>
        <dbReference type="SAM" id="MobiDB-lite"/>
    </source>
</evidence>
<feature type="region of interest" description="Disordered" evidence="1">
    <location>
        <begin position="132"/>
        <end position="256"/>
    </location>
</feature>
<feature type="region of interest" description="Disordered" evidence="1">
    <location>
        <begin position="275"/>
        <end position="392"/>
    </location>
</feature>
<dbReference type="Proteomes" id="UP000250140">
    <property type="component" value="Unassembled WGS sequence"/>
</dbReference>
<accession>A0A8E2FA36</accession>
<keyword evidence="3" id="KW-1185">Reference proteome</keyword>
<protein>
    <submittedName>
        <fullName evidence="2">Uncharacterized protein</fullName>
    </submittedName>
</protein>
<feature type="compositionally biased region" description="Polar residues" evidence="1">
    <location>
        <begin position="50"/>
        <end position="70"/>
    </location>
</feature>
<feature type="region of interest" description="Disordered" evidence="1">
    <location>
        <begin position="1"/>
        <end position="85"/>
    </location>
</feature>
<feature type="compositionally biased region" description="Polar residues" evidence="1">
    <location>
        <begin position="1"/>
        <end position="16"/>
    </location>
</feature>
<feature type="compositionally biased region" description="Pro residues" evidence="1">
    <location>
        <begin position="378"/>
        <end position="392"/>
    </location>
</feature>
<dbReference type="AlphaFoldDB" id="A0A8E2FA36"/>
<proteinExistence type="predicted"/>
<feature type="compositionally biased region" description="Polar residues" evidence="1">
    <location>
        <begin position="166"/>
        <end position="179"/>
    </location>
</feature>
<gene>
    <name evidence="2" type="ORF">AOQ84DRAFT_143873</name>
</gene>
<evidence type="ECO:0000313" key="2">
    <source>
        <dbReference type="EMBL" id="OCL12703.1"/>
    </source>
</evidence>
<feature type="compositionally biased region" description="Basic and acidic residues" evidence="1">
    <location>
        <begin position="341"/>
        <end position="353"/>
    </location>
</feature>
<feature type="compositionally biased region" description="Polar residues" evidence="1">
    <location>
        <begin position="238"/>
        <end position="255"/>
    </location>
</feature>
<reference evidence="2 3" key="1">
    <citation type="journal article" date="2016" name="Nat. Commun.">
        <title>Ectomycorrhizal ecology is imprinted in the genome of the dominant symbiotic fungus Cenococcum geophilum.</title>
        <authorList>
            <consortium name="DOE Joint Genome Institute"/>
            <person name="Peter M."/>
            <person name="Kohler A."/>
            <person name="Ohm R.A."/>
            <person name="Kuo A."/>
            <person name="Krutzmann J."/>
            <person name="Morin E."/>
            <person name="Arend M."/>
            <person name="Barry K.W."/>
            <person name="Binder M."/>
            <person name="Choi C."/>
            <person name="Clum A."/>
            <person name="Copeland A."/>
            <person name="Grisel N."/>
            <person name="Haridas S."/>
            <person name="Kipfer T."/>
            <person name="LaButti K."/>
            <person name="Lindquist E."/>
            <person name="Lipzen A."/>
            <person name="Maire R."/>
            <person name="Meier B."/>
            <person name="Mihaltcheva S."/>
            <person name="Molinier V."/>
            <person name="Murat C."/>
            <person name="Poggeler S."/>
            <person name="Quandt C.A."/>
            <person name="Sperisen C."/>
            <person name="Tritt A."/>
            <person name="Tisserant E."/>
            <person name="Crous P.W."/>
            <person name="Henrissat B."/>
            <person name="Nehls U."/>
            <person name="Egli S."/>
            <person name="Spatafora J.W."/>
            <person name="Grigoriev I.V."/>
            <person name="Martin F.M."/>
        </authorList>
    </citation>
    <scope>NUCLEOTIDE SEQUENCE [LARGE SCALE GENOMIC DNA]</scope>
    <source>
        <strain evidence="2 3">CBS 207.34</strain>
    </source>
</reference>
<sequence length="428" mass="47427">MSSENTRARCLSNSYLESKAPPERSRTSNATHSKRKSFLAEEETLVSGLPENSSYQNLQHPSNIKSSSSECGDLERNSTSYPSSDQIRPLLQLGYVHLPGQTQVEIGIPPLPGPLRRSQSHDIRASTILPSASNTNTSQFTYGNTKDGFPFRTSDTNDWERGLKRQYTSTSFPRNSLSDNEIPRRPVPRRTYCSPLPFTSPTSQFPQSASRKPLTYASFAGRSPYDAPSIRSAPSPKPSQLSHSSQRGRSYSLGSRTPEARLSLTQSAHAEHALVPVIPESPPESEQRPPPRSGYGRRASQPPRPGEEPATLQPQLTYAHTTPRARLTRDPPRSSSHPKRLHDTRVKRSDPHTPKRPTASHTPAEPRSSTTTTTTTTTPPPPPPPPQTAPVPLCPTCRTNIARETIDRLEESIQARHWLAVILRITLW</sequence>
<name>A0A8E2FA36_9PEZI</name>